<comment type="caution">
    <text evidence="1">The sequence shown here is derived from an EMBL/GenBank/DDBJ whole genome shotgun (WGS) entry which is preliminary data.</text>
</comment>
<geneLocation type="mitochondrion" evidence="1"/>
<name>A0A101LXL8_PICGL</name>
<dbReference type="AlphaFoldDB" id="A0A101LXL8"/>
<organism evidence="1">
    <name type="scientific">Picea glauca</name>
    <name type="common">White spruce</name>
    <name type="synonym">Pinus glauca</name>
    <dbReference type="NCBI Taxonomy" id="3330"/>
    <lineage>
        <taxon>Eukaryota</taxon>
        <taxon>Viridiplantae</taxon>
        <taxon>Streptophyta</taxon>
        <taxon>Embryophyta</taxon>
        <taxon>Tracheophyta</taxon>
        <taxon>Spermatophyta</taxon>
        <taxon>Pinopsida</taxon>
        <taxon>Pinidae</taxon>
        <taxon>Conifers I</taxon>
        <taxon>Pinales</taxon>
        <taxon>Pinaceae</taxon>
        <taxon>Picea</taxon>
    </lineage>
</organism>
<proteinExistence type="predicted"/>
<sequence length="81" mass="9032">MKSWGSLRGAGLTLVKLRQQERVAHPTIHVSEVAHPTDHRMTGSYSIEMPFLLLFLSRAGGLPFRDDRKSIIANPCMSISN</sequence>
<keyword evidence="1" id="KW-0496">Mitochondrion</keyword>
<evidence type="ECO:0000313" key="1">
    <source>
        <dbReference type="EMBL" id="KUM47236.1"/>
    </source>
</evidence>
<protein>
    <submittedName>
        <fullName evidence="1">Uncharacterized protein</fullName>
    </submittedName>
</protein>
<gene>
    <name evidence="1" type="ORF">ABT39_MTgene5421</name>
</gene>
<reference evidence="1" key="1">
    <citation type="journal article" date="2015" name="Genome Biol. Evol.">
        <title>Organellar Genomes of White Spruce (Picea glauca): Assembly and Annotation.</title>
        <authorList>
            <person name="Jackman S.D."/>
            <person name="Warren R.L."/>
            <person name="Gibb E.A."/>
            <person name="Vandervalk B.P."/>
            <person name="Mohamadi H."/>
            <person name="Chu J."/>
            <person name="Raymond A."/>
            <person name="Pleasance S."/>
            <person name="Coope R."/>
            <person name="Wildung M.R."/>
            <person name="Ritland C.E."/>
            <person name="Bousquet J."/>
            <person name="Jones S.J."/>
            <person name="Bohlmann J."/>
            <person name="Birol I."/>
        </authorList>
    </citation>
    <scope>NUCLEOTIDE SEQUENCE [LARGE SCALE GENOMIC DNA]</scope>
    <source>
        <tissue evidence="1">Flushing bud</tissue>
    </source>
</reference>
<accession>A0A101LXL8</accession>
<dbReference type="EMBL" id="LKAM01000007">
    <property type="protein sequence ID" value="KUM47236.1"/>
    <property type="molecule type" value="Genomic_DNA"/>
</dbReference>